<gene>
    <name evidence="1" type="ORF">D187_007519</name>
</gene>
<dbReference type="EMBL" id="ANAH02000066">
    <property type="protein sequence ID" value="EPX56177.1"/>
    <property type="molecule type" value="Genomic_DNA"/>
</dbReference>
<dbReference type="AlphaFoldDB" id="S9P1P7"/>
<proteinExistence type="predicted"/>
<protein>
    <submittedName>
        <fullName evidence="1">Uncharacterized protein</fullName>
    </submittedName>
</protein>
<dbReference type="OrthoDB" id="5504993at2"/>
<dbReference type="RefSeq" id="WP_002629889.1">
    <property type="nucleotide sequence ID" value="NZ_ANAH02000066.1"/>
</dbReference>
<dbReference type="Proteomes" id="UP000011682">
    <property type="component" value="Unassembled WGS sequence"/>
</dbReference>
<evidence type="ECO:0000313" key="1">
    <source>
        <dbReference type="EMBL" id="EPX56177.1"/>
    </source>
</evidence>
<organism evidence="1 2">
    <name type="scientific">Cystobacter fuscus (strain ATCC 25194 / DSM 2262 / NBRC 100088 / M29)</name>
    <dbReference type="NCBI Taxonomy" id="1242864"/>
    <lineage>
        <taxon>Bacteria</taxon>
        <taxon>Pseudomonadati</taxon>
        <taxon>Myxococcota</taxon>
        <taxon>Myxococcia</taxon>
        <taxon>Myxococcales</taxon>
        <taxon>Cystobacterineae</taxon>
        <taxon>Archangiaceae</taxon>
        <taxon>Cystobacter</taxon>
    </lineage>
</organism>
<accession>S9P1P7</accession>
<dbReference type="eggNOG" id="COG0515">
    <property type="taxonomic scope" value="Bacteria"/>
</dbReference>
<reference evidence="1" key="1">
    <citation type="submission" date="2013-05" db="EMBL/GenBank/DDBJ databases">
        <title>Genome assembly of Cystobacter fuscus DSM 2262.</title>
        <authorList>
            <person name="Sharma G."/>
            <person name="Khatri I."/>
            <person name="Kaur C."/>
            <person name="Mayilraj S."/>
            <person name="Subramanian S."/>
        </authorList>
    </citation>
    <scope>NUCLEOTIDE SEQUENCE [LARGE SCALE GENOMIC DNA]</scope>
    <source>
        <strain evidence="1">DSM 2262</strain>
    </source>
</reference>
<evidence type="ECO:0000313" key="2">
    <source>
        <dbReference type="Proteomes" id="UP000011682"/>
    </source>
</evidence>
<comment type="caution">
    <text evidence="1">The sequence shown here is derived from an EMBL/GenBank/DDBJ whole genome shotgun (WGS) entry which is preliminary data.</text>
</comment>
<sequence>MSNNTPRGNRLGPFQLERRYRNTGDDLGRIYRAHNVETGAAALLLQHTERQAFDVPVAEWTIRLCSSVSPAYLALEVESAPEETDAGDAAEELDFMLYDLHEAVTRTLKTPETLRHLRSRRPSAPSVVTPAIPAWHRPALGAALVACVALLMLHAGNATPVEDWLSHPELATARSDASWDDGGDLTGLLLTDTVDFGPPVLARPMPKKPFDVQKKAPCDKTLEEEHFGGCWVPHKTRAPCPDKLYELDGTCYLPAAKPQQKPTSIFR</sequence>
<keyword evidence="2" id="KW-1185">Reference proteome</keyword>
<name>S9P1P7_CYSF2</name>